<organism evidence="3 4">
    <name type="scientific">Amnibacterium kyonggiense</name>
    <dbReference type="NCBI Taxonomy" id="595671"/>
    <lineage>
        <taxon>Bacteria</taxon>
        <taxon>Bacillati</taxon>
        <taxon>Actinomycetota</taxon>
        <taxon>Actinomycetes</taxon>
        <taxon>Micrococcales</taxon>
        <taxon>Microbacteriaceae</taxon>
        <taxon>Amnibacterium</taxon>
    </lineage>
</organism>
<evidence type="ECO:0000313" key="3">
    <source>
        <dbReference type="EMBL" id="TDS76927.1"/>
    </source>
</evidence>
<comment type="caution">
    <text evidence="3">The sequence shown here is derived from an EMBL/GenBank/DDBJ whole genome shotgun (WGS) entry which is preliminary data.</text>
</comment>
<feature type="domain" description="YchJ-like middle NTF2-like" evidence="2">
    <location>
        <begin position="30"/>
        <end position="124"/>
    </location>
</feature>
<comment type="similarity">
    <text evidence="1">Belongs to the UPF0225 family.</text>
</comment>
<dbReference type="Proteomes" id="UP000295344">
    <property type="component" value="Unassembled WGS sequence"/>
</dbReference>
<reference evidence="3 4" key="1">
    <citation type="submission" date="2019-03" db="EMBL/GenBank/DDBJ databases">
        <title>Genomic Encyclopedia of Archaeal and Bacterial Type Strains, Phase II (KMG-II): from individual species to whole genera.</title>
        <authorList>
            <person name="Goeker M."/>
        </authorList>
    </citation>
    <scope>NUCLEOTIDE SEQUENCE [LARGE SCALE GENOMIC DNA]</scope>
    <source>
        <strain evidence="3 4">DSM 24782</strain>
    </source>
</reference>
<name>A0A4R7FKP9_9MICO</name>
<dbReference type="Gene3D" id="3.10.450.50">
    <property type="match status" value="1"/>
</dbReference>
<protein>
    <recommendedName>
        <fullName evidence="1">UPF0225 protein CLV52_1866</fullName>
    </recommendedName>
</protein>
<sequence>MIADDDRCPCGGGAYGTCCGPVHAGAAAPTAEALMRSRYSAFALGLAEHLRRSWSRTTRPGALELDDGTTWRRLQIVDTARGGEDDATGVVEFRAAFRSPEGAGVLRERSRFVREDGRWVYLDGELLDR</sequence>
<dbReference type="SUPFAM" id="SSF54427">
    <property type="entry name" value="NTF2-like"/>
    <property type="match status" value="1"/>
</dbReference>
<dbReference type="Pfam" id="PF17775">
    <property type="entry name" value="YchJ_M-like"/>
    <property type="match status" value="1"/>
</dbReference>
<dbReference type="InterPro" id="IPR048469">
    <property type="entry name" value="YchJ-like_M"/>
</dbReference>
<dbReference type="AlphaFoldDB" id="A0A4R7FKP9"/>
<gene>
    <name evidence="3" type="ORF">CLV52_1866</name>
</gene>
<dbReference type="InterPro" id="IPR032710">
    <property type="entry name" value="NTF2-like_dom_sf"/>
</dbReference>
<dbReference type="EMBL" id="SOAM01000002">
    <property type="protein sequence ID" value="TDS76927.1"/>
    <property type="molecule type" value="Genomic_DNA"/>
</dbReference>
<evidence type="ECO:0000313" key="4">
    <source>
        <dbReference type="Proteomes" id="UP000295344"/>
    </source>
</evidence>
<keyword evidence="4" id="KW-1185">Reference proteome</keyword>
<evidence type="ECO:0000259" key="2">
    <source>
        <dbReference type="Pfam" id="PF17775"/>
    </source>
</evidence>
<dbReference type="InterPro" id="IPR023006">
    <property type="entry name" value="YchJ-like"/>
</dbReference>
<accession>A0A4R7FKP9</accession>
<evidence type="ECO:0000256" key="1">
    <source>
        <dbReference type="HAMAP-Rule" id="MF_00612"/>
    </source>
</evidence>
<dbReference type="HAMAP" id="MF_00612">
    <property type="entry name" value="UPF0225"/>
    <property type="match status" value="1"/>
</dbReference>
<proteinExistence type="inferred from homology"/>